<evidence type="ECO:0000313" key="2">
    <source>
        <dbReference type="EMBL" id="OIQ74264.1"/>
    </source>
</evidence>
<protein>
    <recommendedName>
        <fullName evidence="1">N-acetyltransferase domain-containing protein</fullName>
    </recommendedName>
</protein>
<proteinExistence type="predicted"/>
<dbReference type="PANTHER" id="PTHR43792">
    <property type="entry name" value="GNAT FAMILY, PUTATIVE (AFU_ORTHOLOGUE AFUA_3G00765)-RELATED-RELATED"/>
    <property type="match status" value="1"/>
</dbReference>
<dbReference type="Pfam" id="PF13302">
    <property type="entry name" value="Acetyltransf_3"/>
    <property type="match status" value="1"/>
</dbReference>
<reference evidence="2" key="1">
    <citation type="submission" date="2016-10" db="EMBL/GenBank/DDBJ databases">
        <title>Sequence of Gallionella enrichment culture.</title>
        <authorList>
            <person name="Poehlein A."/>
            <person name="Muehling M."/>
            <person name="Daniel R."/>
        </authorList>
    </citation>
    <scope>NUCLEOTIDE SEQUENCE</scope>
</reference>
<dbReference type="InterPro" id="IPR000182">
    <property type="entry name" value="GNAT_dom"/>
</dbReference>
<evidence type="ECO:0000259" key="1">
    <source>
        <dbReference type="Pfam" id="PF13302"/>
    </source>
</evidence>
<feature type="domain" description="N-acetyltransferase" evidence="1">
    <location>
        <begin position="2"/>
        <end position="58"/>
    </location>
</feature>
<organism evidence="2">
    <name type="scientific">mine drainage metagenome</name>
    <dbReference type="NCBI Taxonomy" id="410659"/>
    <lineage>
        <taxon>unclassified sequences</taxon>
        <taxon>metagenomes</taxon>
        <taxon>ecological metagenomes</taxon>
    </lineage>
</organism>
<dbReference type="InterPro" id="IPR051531">
    <property type="entry name" value="N-acetyltransferase"/>
</dbReference>
<dbReference type="InterPro" id="IPR016181">
    <property type="entry name" value="Acyl_CoA_acyltransferase"/>
</dbReference>
<dbReference type="GO" id="GO:0016747">
    <property type="term" value="F:acyltransferase activity, transferring groups other than amino-acyl groups"/>
    <property type="evidence" value="ECO:0007669"/>
    <property type="project" value="InterPro"/>
</dbReference>
<dbReference type="PANTHER" id="PTHR43792:SF1">
    <property type="entry name" value="N-ACETYLTRANSFERASE DOMAIN-CONTAINING PROTEIN"/>
    <property type="match status" value="1"/>
</dbReference>
<accession>A0A1J5PTV1</accession>
<dbReference type="SUPFAM" id="SSF55729">
    <property type="entry name" value="Acyl-CoA N-acyltransferases (Nat)"/>
    <property type="match status" value="1"/>
</dbReference>
<name>A0A1J5PTV1_9ZZZZ</name>
<sequence>MIEIGISIEPAFRGQGYAQEALRGMWDWVVRDPQVKTLRYTVTPENAPSQAIIGKFGFSFLGQQIDDEDGPEDIFEMDVDEYRAKFGLITPV</sequence>
<comment type="caution">
    <text evidence="2">The sequence shown here is derived from an EMBL/GenBank/DDBJ whole genome shotgun (WGS) entry which is preliminary data.</text>
</comment>
<dbReference type="AlphaFoldDB" id="A0A1J5PTV1"/>
<dbReference type="Gene3D" id="3.40.630.30">
    <property type="match status" value="1"/>
</dbReference>
<dbReference type="EMBL" id="MLJW01002568">
    <property type="protein sequence ID" value="OIQ74264.1"/>
    <property type="molecule type" value="Genomic_DNA"/>
</dbReference>
<gene>
    <name evidence="2" type="ORF">GALL_440870</name>
</gene>